<reference evidence="2 3" key="1">
    <citation type="submission" date="2024-09" db="EMBL/GenBank/DDBJ databases">
        <authorList>
            <person name="Zhang Z.-H."/>
        </authorList>
    </citation>
    <scope>NUCLEOTIDE SEQUENCE [LARGE SCALE GENOMIC DNA]</scope>
    <source>
        <strain evidence="2 3">HHTR114</strain>
    </source>
</reference>
<accession>A0ABW1KWT6</accession>
<dbReference type="RefSeq" id="WP_379879554.1">
    <property type="nucleotide sequence ID" value="NZ_JBHPON010000001.1"/>
</dbReference>
<keyword evidence="3" id="KW-1185">Reference proteome</keyword>
<organism evidence="2 3">
    <name type="scientific">Hyphococcus aureus</name>
    <dbReference type="NCBI Taxonomy" id="2666033"/>
    <lineage>
        <taxon>Bacteria</taxon>
        <taxon>Pseudomonadati</taxon>
        <taxon>Pseudomonadota</taxon>
        <taxon>Alphaproteobacteria</taxon>
        <taxon>Parvularculales</taxon>
        <taxon>Parvularculaceae</taxon>
        <taxon>Hyphococcus</taxon>
    </lineage>
</organism>
<protein>
    <submittedName>
        <fullName evidence="2">Uncharacterized protein</fullName>
    </submittedName>
</protein>
<feature type="signal peptide" evidence="1">
    <location>
        <begin position="1"/>
        <end position="21"/>
    </location>
</feature>
<evidence type="ECO:0000313" key="3">
    <source>
        <dbReference type="Proteomes" id="UP001596116"/>
    </source>
</evidence>
<keyword evidence="1" id="KW-0732">Signal</keyword>
<dbReference type="Proteomes" id="UP001596116">
    <property type="component" value="Unassembled WGS sequence"/>
</dbReference>
<evidence type="ECO:0000256" key="1">
    <source>
        <dbReference type="SAM" id="SignalP"/>
    </source>
</evidence>
<feature type="chain" id="PRO_5045575796" evidence="1">
    <location>
        <begin position="22"/>
        <end position="307"/>
    </location>
</feature>
<sequence>MIKQAFAAGAAAFFTITSAYAGQPLNDWLGNYVKNTDGLDSLSVSNSGGNLSISVKGECTPNPCDWGSAPATAYSNSAATDPASNTEAIIATYNQGFATKTVVLDGRAGNTMRAHIYTHFTDNSGRDDYVSHVSLKKAPLVFTPVPGVIVATPLKNFKEDCVSLNPNTVSVENKNGSWKVVDGSHWLLDAGANKSEMDRAKQIIQHYSFNQHCFVGRPDPSLSYWLTSGAAPSGSFSGEDCININPNNLSIQNSGSHFTIVSNGNHYAFTAPTQAEAQEVINVIKYYGFTKSCFVGRPGPSMSYLRK</sequence>
<gene>
    <name evidence="2" type="ORF">ACFMB1_06145</name>
</gene>
<dbReference type="EMBL" id="JBHPON010000001">
    <property type="protein sequence ID" value="MFC6035117.1"/>
    <property type="molecule type" value="Genomic_DNA"/>
</dbReference>
<evidence type="ECO:0000313" key="2">
    <source>
        <dbReference type="EMBL" id="MFC6035117.1"/>
    </source>
</evidence>
<name>A0ABW1KWT6_9PROT</name>
<proteinExistence type="predicted"/>
<comment type="caution">
    <text evidence="2">The sequence shown here is derived from an EMBL/GenBank/DDBJ whole genome shotgun (WGS) entry which is preliminary data.</text>
</comment>